<dbReference type="EMBL" id="JARJCM010000019">
    <property type="protein sequence ID" value="KAJ7041060.1"/>
    <property type="molecule type" value="Genomic_DNA"/>
</dbReference>
<comment type="caution">
    <text evidence="2">The sequence shown here is derived from an EMBL/GenBank/DDBJ whole genome shotgun (WGS) entry which is preliminary data.</text>
</comment>
<reference evidence="2" key="1">
    <citation type="submission" date="2023-03" db="EMBL/GenBank/DDBJ databases">
        <title>Massive genome expansion in bonnet fungi (Mycena s.s.) driven by repeated elements and novel gene families across ecological guilds.</title>
        <authorList>
            <consortium name="Lawrence Berkeley National Laboratory"/>
            <person name="Harder C.B."/>
            <person name="Miyauchi S."/>
            <person name="Viragh M."/>
            <person name="Kuo A."/>
            <person name="Thoen E."/>
            <person name="Andreopoulos B."/>
            <person name="Lu D."/>
            <person name="Skrede I."/>
            <person name="Drula E."/>
            <person name="Henrissat B."/>
            <person name="Morin E."/>
            <person name="Kohler A."/>
            <person name="Barry K."/>
            <person name="LaButti K."/>
            <person name="Morin E."/>
            <person name="Salamov A."/>
            <person name="Lipzen A."/>
            <person name="Mereny Z."/>
            <person name="Hegedus B."/>
            <person name="Baldrian P."/>
            <person name="Stursova M."/>
            <person name="Weitz H."/>
            <person name="Taylor A."/>
            <person name="Grigoriev I.V."/>
            <person name="Nagy L.G."/>
            <person name="Martin F."/>
            <person name="Kauserud H."/>
        </authorList>
    </citation>
    <scope>NUCLEOTIDE SEQUENCE</scope>
    <source>
        <strain evidence="2">CBHHK200</strain>
    </source>
</reference>
<feature type="region of interest" description="Disordered" evidence="1">
    <location>
        <begin position="295"/>
        <end position="329"/>
    </location>
</feature>
<name>A0AAD6XA86_9AGAR</name>
<dbReference type="AlphaFoldDB" id="A0AAD6XA86"/>
<dbReference type="Proteomes" id="UP001218188">
    <property type="component" value="Unassembled WGS sequence"/>
</dbReference>
<evidence type="ECO:0000256" key="1">
    <source>
        <dbReference type="SAM" id="MobiDB-lite"/>
    </source>
</evidence>
<keyword evidence="3" id="KW-1185">Reference proteome</keyword>
<proteinExistence type="predicted"/>
<organism evidence="2 3">
    <name type="scientific">Mycena alexandri</name>
    <dbReference type="NCBI Taxonomy" id="1745969"/>
    <lineage>
        <taxon>Eukaryota</taxon>
        <taxon>Fungi</taxon>
        <taxon>Dikarya</taxon>
        <taxon>Basidiomycota</taxon>
        <taxon>Agaricomycotina</taxon>
        <taxon>Agaricomycetes</taxon>
        <taxon>Agaricomycetidae</taxon>
        <taxon>Agaricales</taxon>
        <taxon>Marasmiineae</taxon>
        <taxon>Mycenaceae</taxon>
        <taxon>Mycena</taxon>
    </lineage>
</organism>
<gene>
    <name evidence="2" type="ORF">C8F04DRAFT_947661</name>
</gene>
<evidence type="ECO:0000313" key="2">
    <source>
        <dbReference type="EMBL" id="KAJ7041060.1"/>
    </source>
</evidence>
<sequence length="329" mass="37172">MALPLELIREIIGHVLHVLLAPPTTVPEEPYTNSKPQFSLISSLSLASRTYRTLALEAWFQILFTESSADPEFIQNELPEIREWTRKIHFSSPSLSSSTAWNFGGFRRLQVIRIDCPVFYYDHCFNVPSTVTELDVRAVTWPSPFVLQTIAILLPLLVTLRLSHRKIWCGLCHTCCLVKFAGTVPAKLVYTGGLGLPIHYARALSCMPRLHTVSITLPYSPGAHITLDAKDPMHELWSGECDRCVGIMYEDQTFREIWTARKKGEPLSGSSGDSAERLYIKPPALETVEWCFWRGDEEAKDEDDEEDNEQLGDDDVEDDDEDPESDGAE</sequence>
<feature type="compositionally biased region" description="Acidic residues" evidence="1">
    <location>
        <begin position="298"/>
        <end position="329"/>
    </location>
</feature>
<accession>A0AAD6XA86</accession>
<protein>
    <submittedName>
        <fullName evidence="2">Uncharacterized protein</fullName>
    </submittedName>
</protein>
<evidence type="ECO:0000313" key="3">
    <source>
        <dbReference type="Proteomes" id="UP001218188"/>
    </source>
</evidence>